<dbReference type="EC" id="2.3.1.225" evidence="10"/>
<evidence type="ECO:0000313" key="13">
    <source>
        <dbReference type="EMBL" id="SBT87980.1"/>
    </source>
</evidence>
<keyword evidence="9 10" id="KW-0012">Acyltransferase</keyword>
<evidence type="ECO:0000256" key="8">
    <source>
        <dbReference type="ARBA" id="ARBA00023288"/>
    </source>
</evidence>
<evidence type="ECO:0000313" key="14">
    <source>
        <dbReference type="Proteomes" id="UP000219813"/>
    </source>
</evidence>
<dbReference type="Pfam" id="PF01529">
    <property type="entry name" value="DHHC"/>
    <property type="match status" value="1"/>
</dbReference>
<comment type="similarity">
    <text evidence="2 10">Belongs to the DHHC palmitoyltransferase family.</text>
</comment>
<dbReference type="OMA" id="IYHSYLC"/>
<dbReference type="VEuPathDB" id="PlasmoDB:PmUG01_07044300"/>
<evidence type="ECO:0000256" key="1">
    <source>
        <dbReference type="ARBA" id="ARBA00004127"/>
    </source>
</evidence>
<keyword evidence="8" id="KW-0449">Lipoprotein</keyword>
<dbReference type="EMBL" id="LT594628">
    <property type="protein sequence ID" value="SBT87980.1"/>
    <property type="molecule type" value="Genomic_DNA"/>
</dbReference>
<feature type="domain" description="Palmitoyltransferase DHHC" evidence="12">
    <location>
        <begin position="382"/>
        <end position="500"/>
    </location>
</feature>
<dbReference type="KEGG" id="pmal:PMUG01_07044300"/>
<dbReference type="GO" id="GO:0019706">
    <property type="term" value="F:protein-cysteine S-palmitoyltransferase activity"/>
    <property type="evidence" value="ECO:0007669"/>
    <property type="project" value="UniProtKB-EC"/>
</dbReference>
<accession>A0A1D3JN00</accession>
<keyword evidence="14" id="KW-1185">Reference proteome</keyword>
<feature type="transmembrane region" description="Helical" evidence="10">
    <location>
        <begin position="6"/>
        <end position="23"/>
    </location>
</feature>
<dbReference type="AlphaFoldDB" id="A0A1D3JN00"/>
<evidence type="ECO:0000256" key="9">
    <source>
        <dbReference type="ARBA" id="ARBA00023315"/>
    </source>
</evidence>
<evidence type="ECO:0000256" key="11">
    <source>
        <dbReference type="SAM" id="MobiDB-lite"/>
    </source>
</evidence>
<feature type="compositionally biased region" description="Polar residues" evidence="11">
    <location>
        <begin position="223"/>
        <end position="233"/>
    </location>
</feature>
<name>A0A1D3JN00_PLAMA</name>
<dbReference type="InterPro" id="IPR001594">
    <property type="entry name" value="Palmitoyltrfase_DHHC"/>
</dbReference>
<dbReference type="PANTHER" id="PTHR22883:SF301">
    <property type="entry name" value="PALMITOYLTRANSFERASE ZDHHC12"/>
    <property type="match status" value="1"/>
</dbReference>
<organism evidence="13 14">
    <name type="scientific">Plasmodium malariae</name>
    <dbReference type="NCBI Taxonomy" id="5858"/>
    <lineage>
        <taxon>Eukaryota</taxon>
        <taxon>Sar</taxon>
        <taxon>Alveolata</taxon>
        <taxon>Apicomplexa</taxon>
        <taxon>Aconoidasida</taxon>
        <taxon>Haemosporida</taxon>
        <taxon>Plasmodiidae</taxon>
        <taxon>Plasmodium</taxon>
        <taxon>Plasmodium (Plasmodium)</taxon>
    </lineage>
</organism>
<dbReference type="InterPro" id="IPR039859">
    <property type="entry name" value="PFA4/ZDH16/20/ERF2-like"/>
</dbReference>
<keyword evidence="7" id="KW-0564">Palmitate</keyword>
<dbReference type="GO" id="GO:0005783">
    <property type="term" value="C:endoplasmic reticulum"/>
    <property type="evidence" value="ECO:0007669"/>
    <property type="project" value="TreeGrafter"/>
</dbReference>
<reference evidence="13 14" key="1">
    <citation type="submission" date="2016-06" db="EMBL/GenBank/DDBJ databases">
        <authorList>
            <consortium name="Pathogen Informatics"/>
        </authorList>
    </citation>
    <scope>NUCLEOTIDE SEQUENCE [LARGE SCALE GENOMIC DNA]</scope>
</reference>
<keyword evidence="4 10" id="KW-0812">Transmembrane</keyword>
<evidence type="ECO:0000256" key="6">
    <source>
        <dbReference type="ARBA" id="ARBA00023136"/>
    </source>
</evidence>
<evidence type="ECO:0000256" key="2">
    <source>
        <dbReference type="ARBA" id="ARBA00008574"/>
    </source>
</evidence>
<dbReference type="Proteomes" id="UP000219813">
    <property type="component" value="Chromosome 7"/>
</dbReference>
<dbReference type="OrthoDB" id="9909019at2759"/>
<dbReference type="GO" id="GO:0006612">
    <property type="term" value="P:protein targeting to membrane"/>
    <property type="evidence" value="ECO:0007669"/>
    <property type="project" value="TreeGrafter"/>
</dbReference>
<evidence type="ECO:0000256" key="7">
    <source>
        <dbReference type="ARBA" id="ARBA00023139"/>
    </source>
</evidence>
<evidence type="ECO:0000256" key="5">
    <source>
        <dbReference type="ARBA" id="ARBA00022989"/>
    </source>
</evidence>
<evidence type="ECO:0000256" key="10">
    <source>
        <dbReference type="RuleBase" id="RU079119"/>
    </source>
</evidence>
<evidence type="ECO:0000256" key="3">
    <source>
        <dbReference type="ARBA" id="ARBA00022679"/>
    </source>
</evidence>
<comment type="subcellular location">
    <subcellularLocation>
        <location evidence="1">Endomembrane system</location>
        <topology evidence="1">Multi-pass membrane protein</topology>
    </subcellularLocation>
</comment>
<keyword evidence="5 10" id="KW-1133">Transmembrane helix</keyword>
<evidence type="ECO:0000256" key="4">
    <source>
        <dbReference type="ARBA" id="ARBA00022692"/>
    </source>
</evidence>
<feature type="transmembrane region" description="Helical" evidence="10">
    <location>
        <begin position="35"/>
        <end position="53"/>
    </location>
</feature>
<protein>
    <recommendedName>
        <fullName evidence="10">Palmitoyltransferase</fullName>
        <ecNumber evidence="10">2.3.1.225</ecNumber>
    </recommendedName>
</protein>
<sequence>MANILPYVVISVKVAVLLTCIHLKEEHQQLFGNLYFYFFLYVLSFLLYAISSLCDPGYVTRCPSTYLKNITVNKFKKNIKENLKDSKPYVNHFNEYTTDGGDIQFFDDMSVSSSDCSSCYSCSSSTCNPVQPNELDSLTIFHYPHEDTVLTEKGVNKTLKRGQRRNDSQKLKHAKSQLTYKNCMISSGQNGGQAGKSNSSRIVEFYEGGVIKKKKKKKKDKQQLTQRSISSSDGIHKKGVKTPNSCNNKTEKPYNIYKNVRSLKRLHNYVRTFGKLHHVSKWAKHTSPFQNIQLRRKKNVKYKYKLLSSLYEMHYTRCSSVNAYTSATEKLVDWEKAKLSTCYPTDLHIINKNNIIFSKDIKTRSRNTFRLSNNKFYQYNTPLSYCSACDVLQLLRSKHCKVCQRCVRTFDHHCPWINNCVAENNRCFFLLFLYIEEGTIFFSLKYISNVVYNMLYYDNWYFFCWLLMLLLTLSFFFFMILSLGIYHSYLCLINETTWENGSPGKIPYLKNFSKKYNSPFFLSYSKNVLVYFCYFPLPLLFLQKLRDSLLSYFMRKEIVVFGKRGEILWKSRKKLTYRSSNILFKTLELLFHYNEIHEQKD</sequence>
<keyword evidence="6 10" id="KW-0472">Membrane</keyword>
<feature type="transmembrane region" description="Helical" evidence="10">
    <location>
        <begin position="528"/>
        <end position="545"/>
    </location>
</feature>
<dbReference type="GeneID" id="39868005"/>
<dbReference type="RefSeq" id="XP_028860911.1">
    <property type="nucleotide sequence ID" value="XM_029004198.1"/>
</dbReference>
<gene>
    <name evidence="13" type="primary">DHHC6</name>
    <name evidence="13" type="ORF">PMUG01_07044300</name>
</gene>
<dbReference type="PANTHER" id="PTHR22883">
    <property type="entry name" value="ZINC FINGER DHHC DOMAIN CONTAINING PROTEIN"/>
    <property type="match status" value="1"/>
</dbReference>
<feature type="region of interest" description="Disordered" evidence="11">
    <location>
        <begin position="214"/>
        <end position="252"/>
    </location>
</feature>
<evidence type="ECO:0000259" key="12">
    <source>
        <dbReference type="Pfam" id="PF01529"/>
    </source>
</evidence>
<dbReference type="PROSITE" id="PS50216">
    <property type="entry name" value="DHHC"/>
    <property type="match status" value="1"/>
</dbReference>
<proteinExistence type="inferred from homology"/>
<keyword evidence="3 10" id="KW-0808">Transferase</keyword>
<comment type="domain">
    <text evidence="10">The DHHC domain is required for palmitoyltransferase activity.</text>
</comment>
<feature type="transmembrane region" description="Helical" evidence="10">
    <location>
        <begin position="428"/>
        <end position="448"/>
    </location>
</feature>
<dbReference type="GO" id="GO:0005794">
    <property type="term" value="C:Golgi apparatus"/>
    <property type="evidence" value="ECO:0007669"/>
    <property type="project" value="TreeGrafter"/>
</dbReference>
<feature type="transmembrane region" description="Helical" evidence="10">
    <location>
        <begin position="460"/>
        <end position="486"/>
    </location>
</feature>
<comment type="catalytic activity">
    <reaction evidence="10">
        <text>L-cysteinyl-[protein] + hexadecanoyl-CoA = S-hexadecanoyl-L-cysteinyl-[protein] + CoA</text>
        <dbReference type="Rhea" id="RHEA:36683"/>
        <dbReference type="Rhea" id="RHEA-COMP:10131"/>
        <dbReference type="Rhea" id="RHEA-COMP:11032"/>
        <dbReference type="ChEBI" id="CHEBI:29950"/>
        <dbReference type="ChEBI" id="CHEBI:57287"/>
        <dbReference type="ChEBI" id="CHEBI:57379"/>
        <dbReference type="ChEBI" id="CHEBI:74151"/>
        <dbReference type="EC" id="2.3.1.225"/>
    </reaction>
</comment>